<proteinExistence type="predicted"/>
<dbReference type="Proteomes" id="UP000076079">
    <property type="component" value="Chromosome"/>
</dbReference>
<evidence type="ECO:0000259" key="3">
    <source>
        <dbReference type="Pfam" id="PF01182"/>
    </source>
</evidence>
<dbReference type="InterPro" id="IPR018321">
    <property type="entry name" value="Glucosamine6P_isomerase_CS"/>
</dbReference>
<dbReference type="EC" id="3.5.99.6" evidence="2"/>
<dbReference type="GO" id="GO:0019262">
    <property type="term" value="P:N-acetylneuraminate catabolic process"/>
    <property type="evidence" value="ECO:0007669"/>
    <property type="project" value="TreeGrafter"/>
</dbReference>
<gene>
    <name evidence="4" type="primary">nagB_1</name>
    <name evidence="4" type="ORF">LuPra_03488</name>
</gene>
<dbReference type="InterPro" id="IPR004547">
    <property type="entry name" value="Glucosamine6P_isomerase"/>
</dbReference>
<protein>
    <recommendedName>
        <fullName evidence="2">Glucosamine-6-phosphate deaminase</fullName>
        <ecNumber evidence="2">3.5.99.6</ecNumber>
    </recommendedName>
</protein>
<dbReference type="GO" id="GO:0005975">
    <property type="term" value="P:carbohydrate metabolic process"/>
    <property type="evidence" value="ECO:0007669"/>
    <property type="project" value="InterPro"/>
</dbReference>
<evidence type="ECO:0000313" key="5">
    <source>
        <dbReference type="Proteomes" id="UP000076079"/>
    </source>
</evidence>
<dbReference type="KEGG" id="abac:LuPra_03488"/>
<dbReference type="STRING" id="1855912.LuPra_03488"/>
<dbReference type="Pfam" id="PF01182">
    <property type="entry name" value="Glucosamine_iso"/>
    <property type="match status" value="1"/>
</dbReference>
<dbReference type="CDD" id="cd01399">
    <property type="entry name" value="GlcN6P_deaminase"/>
    <property type="match status" value="1"/>
</dbReference>
<dbReference type="PATRIC" id="fig|1813736.3.peg.3697"/>
<organism evidence="4 5">
    <name type="scientific">Luteitalea pratensis</name>
    <dbReference type="NCBI Taxonomy" id="1855912"/>
    <lineage>
        <taxon>Bacteria</taxon>
        <taxon>Pseudomonadati</taxon>
        <taxon>Acidobacteriota</taxon>
        <taxon>Vicinamibacteria</taxon>
        <taxon>Vicinamibacterales</taxon>
        <taxon>Vicinamibacteraceae</taxon>
        <taxon>Luteitalea</taxon>
    </lineage>
</organism>
<dbReference type="PROSITE" id="PS01161">
    <property type="entry name" value="GLC_GALNAC_ISOMERASE"/>
    <property type="match status" value="1"/>
</dbReference>
<dbReference type="AlphaFoldDB" id="A0A143PQ63"/>
<dbReference type="NCBIfam" id="TIGR00502">
    <property type="entry name" value="nagB"/>
    <property type="match status" value="1"/>
</dbReference>
<dbReference type="EMBL" id="CP015136">
    <property type="protein sequence ID" value="AMY10258.1"/>
    <property type="molecule type" value="Genomic_DNA"/>
</dbReference>
<reference evidence="4 5" key="1">
    <citation type="journal article" date="2016" name="Genome Announc.">
        <title>First Complete Genome Sequence of a Subdivision 6 Acidobacterium Strain.</title>
        <authorList>
            <person name="Huang S."/>
            <person name="Vieira S."/>
            <person name="Bunk B."/>
            <person name="Riedel T."/>
            <person name="Sproer C."/>
            <person name="Overmann J."/>
        </authorList>
    </citation>
    <scope>NUCLEOTIDE SEQUENCE [LARGE SCALE GENOMIC DNA]</scope>
    <source>
        <strain evidence="5">DSM 100886 HEG_-6_39</strain>
    </source>
</reference>
<reference evidence="5" key="2">
    <citation type="submission" date="2016-04" db="EMBL/GenBank/DDBJ databases">
        <title>First Complete Genome Sequence of a Subdivision 6 Acidobacterium.</title>
        <authorList>
            <person name="Huang S."/>
            <person name="Vieira S."/>
            <person name="Bunk B."/>
            <person name="Riedel T."/>
            <person name="Sproeer C."/>
            <person name="Overmann J."/>
        </authorList>
    </citation>
    <scope>NUCLEOTIDE SEQUENCE [LARGE SCALE GENOMIC DNA]</scope>
    <source>
        <strain evidence="5">DSM 100886 HEG_-6_39</strain>
    </source>
</reference>
<evidence type="ECO:0000256" key="2">
    <source>
        <dbReference type="NCBIfam" id="TIGR00502"/>
    </source>
</evidence>
<keyword evidence="1 4" id="KW-0378">Hydrolase</keyword>
<dbReference type="GO" id="GO:0005737">
    <property type="term" value="C:cytoplasm"/>
    <property type="evidence" value="ECO:0007669"/>
    <property type="project" value="TreeGrafter"/>
</dbReference>
<dbReference type="PANTHER" id="PTHR11280:SF5">
    <property type="entry name" value="GLUCOSAMINE-6-PHOSPHATE ISOMERASE"/>
    <property type="match status" value="1"/>
</dbReference>
<dbReference type="SUPFAM" id="SSF100950">
    <property type="entry name" value="NagB/RpiA/CoA transferase-like"/>
    <property type="match status" value="1"/>
</dbReference>
<dbReference type="RefSeq" id="WP_234800440.1">
    <property type="nucleotide sequence ID" value="NZ_CP015136.1"/>
</dbReference>
<dbReference type="InterPro" id="IPR037171">
    <property type="entry name" value="NagB/RpiA_transferase-like"/>
</dbReference>
<evidence type="ECO:0000256" key="1">
    <source>
        <dbReference type="ARBA" id="ARBA00022801"/>
    </source>
</evidence>
<evidence type="ECO:0000313" key="4">
    <source>
        <dbReference type="EMBL" id="AMY10258.1"/>
    </source>
</evidence>
<sequence length="243" mass="25861">MIISLCDDPQDVADLAAQRVAGLLHDSPRAVLGLPTGRTPIVLYDLLAQQHAAGQLDFSQVESFNLDEFVGIGQDHPGSYRSYMQRYLFDRVNLTNGQGHVLDGLAPDADAECARFEQLIDAAGGIDLMILGLGANGHIGFNEPADSLKARTHRVTLLESSRAANAGFFGGDPAQVPAEAMTMGMGTILKARRILLLVTGAEKAPTVAAMIRGAVTTQLPASFLQLHDEVEVICDADAASQIR</sequence>
<keyword evidence="5" id="KW-1185">Reference proteome</keyword>
<dbReference type="PANTHER" id="PTHR11280">
    <property type="entry name" value="GLUCOSAMINE-6-PHOSPHATE ISOMERASE"/>
    <property type="match status" value="1"/>
</dbReference>
<dbReference type="Gene3D" id="3.40.50.1360">
    <property type="match status" value="1"/>
</dbReference>
<dbReference type="GO" id="GO:0042802">
    <property type="term" value="F:identical protein binding"/>
    <property type="evidence" value="ECO:0007669"/>
    <property type="project" value="TreeGrafter"/>
</dbReference>
<feature type="domain" description="Glucosamine/galactosamine-6-phosphate isomerase" evidence="3">
    <location>
        <begin position="10"/>
        <end position="226"/>
    </location>
</feature>
<dbReference type="GO" id="GO:0006043">
    <property type="term" value="P:glucosamine catabolic process"/>
    <property type="evidence" value="ECO:0007669"/>
    <property type="project" value="TreeGrafter"/>
</dbReference>
<name>A0A143PQ63_LUTPR</name>
<accession>A0A143PQ63</accession>
<dbReference type="InterPro" id="IPR006148">
    <property type="entry name" value="Glc/Gal-6P_isomerase"/>
</dbReference>
<dbReference type="GO" id="GO:0006046">
    <property type="term" value="P:N-acetylglucosamine catabolic process"/>
    <property type="evidence" value="ECO:0007669"/>
    <property type="project" value="UniProtKB-UniRule"/>
</dbReference>
<dbReference type="GO" id="GO:0004342">
    <property type="term" value="F:glucosamine-6-phosphate deaminase activity"/>
    <property type="evidence" value="ECO:0007669"/>
    <property type="project" value="UniProtKB-UniRule"/>
</dbReference>